<protein>
    <submittedName>
        <fullName evidence="1">Uncharacterized protein</fullName>
    </submittedName>
</protein>
<sequence length="100" mass="10985">MTPADHAFVSAATCLVLMVWQDEDERRMLIDCAQEARAGMMTPPQALCPVIEAFAAFVAAVPGSREAAESRRDLGERLREFHRVRLGRALEAMRAGQGKA</sequence>
<accession>A0ABT2ZHP5</accession>
<keyword evidence="2" id="KW-1185">Reference proteome</keyword>
<organism evidence="1 2">
    <name type="scientific">Albidovulum marisflavi</name>
    <dbReference type="NCBI Taxonomy" id="2984159"/>
    <lineage>
        <taxon>Bacteria</taxon>
        <taxon>Pseudomonadati</taxon>
        <taxon>Pseudomonadota</taxon>
        <taxon>Alphaproteobacteria</taxon>
        <taxon>Rhodobacterales</taxon>
        <taxon>Paracoccaceae</taxon>
        <taxon>Albidovulum</taxon>
    </lineage>
</organism>
<evidence type="ECO:0000313" key="2">
    <source>
        <dbReference type="Proteomes" id="UP001652542"/>
    </source>
</evidence>
<reference evidence="1 2" key="1">
    <citation type="submission" date="2022-10" db="EMBL/GenBank/DDBJ databases">
        <title>Defluviimonas sp. nov., isolated from ocean surface water.</title>
        <authorList>
            <person name="He W."/>
            <person name="Wang L."/>
            <person name="Zhang D.-F."/>
        </authorList>
    </citation>
    <scope>NUCLEOTIDE SEQUENCE [LARGE SCALE GENOMIC DNA]</scope>
    <source>
        <strain evidence="1 2">WL0002</strain>
    </source>
</reference>
<dbReference type="EMBL" id="JAOWKY010000008">
    <property type="protein sequence ID" value="MCV2870650.1"/>
    <property type="molecule type" value="Genomic_DNA"/>
</dbReference>
<gene>
    <name evidence="1" type="ORF">OEW28_18715</name>
</gene>
<evidence type="ECO:0000313" key="1">
    <source>
        <dbReference type="EMBL" id="MCV2870650.1"/>
    </source>
</evidence>
<dbReference type="RefSeq" id="WP_263736328.1">
    <property type="nucleotide sequence ID" value="NZ_JAOWKY010000008.1"/>
</dbReference>
<dbReference type="Proteomes" id="UP001652542">
    <property type="component" value="Unassembled WGS sequence"/>
</dbReference>
<comment type="caution">
    <text evidence="1">The sequence shown here is derived from an EMBL/GenBank/DDBJ whole genome shotgun (WGS) entry which is preliminary data.</text>
</comment>
<name>A0ABT2ZHP5_9RHOB</name>
<proteinExistence type="predicted"/>